<reference evidence="1 2" key="1">
    <citation type="submission" date="2020-08" db="EMBL/GenBank/DDBJ databases">
        <title>Genomic Encyclopedia of Type Strains, Phase IV (KMG-V): Genome sequencing to study the core and pangenomes of soil and plant-associated prokaryotes.</title>
        <authorList>
            <person name="Whitman W."/>
        </authorList>
    </citation>
    <scope>NUCLEOTIDE SEQUENCE [LARGE SCALE GENOMIC DNA]</scope>
    <source>
        <strain evidence="1 2">SEMIA 492</strain>
    </source>
</reference>
<proteinExistence type="predicted"/>
<organism evidence="1 2">
    <name type="scientific">Rhizobium leucaenae</name>
    <dbReference type="NCBI Taxonomy" id="29450"/>
    <lineage>
        <taxon>Bacteria</taxon>
        <taxon>Pseudomonadati</taxon>
        <taxon>Pseudomonadota</taxon>
        <taxon>Alphaproteobacteria</taxon>
        <taxon>Hyphomicrobiales</taxon>
        <taxon>Rhizobiaceae</taxon>
        <taxon>Rhizobium/Agrobacterium group</taxon>
        <taxon>Rhizobium</taxon>
    </lineage>
</organism>
<comment type="caution">
    <text evidence="1">The sequence shown here is derived from an EMBL/GenBank/DDBJ whole genome shotgun (WGS) entry which is preliminary data.</text>
</comment>
<keyword evidence="2" id="KW-1185">Reference proteome</keyword>
<evidence type="ECO:0000313" key="2">
    <source>
        <dbReference type="Proteomes" id="UP000543836"/>
    </source>
</evidence>
<dbReference type="EMBL" id="JACIIG010000020">
    <property type="protein sequence ID" value="MBB4571169.1"/>
    <property type="molecule type" value="Genomic_DNA"/>
</dbReference>
<dbReference type="Proteomes" id="UP000543836">
    <property type="component" value="Unassembled WGS sequence"/>
</dbReference>
<evidence type="ECO:0000313" key="1">
    <source>
        <dbReference type="EMBL" id="MBB4571169.1"/>
    </source>
</evidence>
<accession>A0A7W7EN35</accession>
<protein>
    <submittedName>
        <fullName evidence="1">Uncharacterized protein</fullName>
    </submittedName>
</protein>
<gene>
    <name evidence="1" type="ORF">GGE60_005327</name>
</gene>
<name>A0A7W7EN35_9HYPH</name>
<dbReference type="AlphaFoldDB" id="A0A7W7EN35"/>
<sequence>MVCLMVEKLHDTERLWLLDLSAAIPRIPDKHPVQIRVQQSRGPLFDFSVPLQTRQLELVPIRWSCKGVLNRFLRAPVCVSMIQ</sequence>